<evidence type="ECO:0008006" key="7">
    <source>
        <dbReference type="Google" id="ProtNLM"/>
    </source>
</evidence>
<gene>
    <name evidence="5" type="ORF">CFK38_04395</name>
</gene>
<sequence>MSISPTRRHLLVSAALGGITLGGGLTACSSGGSASGGGSGAGSGEVADWPTYTERTDVPEPDIPGTADGVAPAYFSYPEDTFQSVEGEIGDGSEVKALALTYGQPPVAMESNAYWQMINEKTNLTYTPQIVPANDFSTKFPTIMAGGDLPDLMQVPVFMGLPKLPQLSQSQWTDLSGHLSGDAINDYPNLANLPTYAWRTCRIGGRLIGTPLPRPPFGNVLFQRLDLIEEMGLDPAPTSKEDFVALCQDLTDPQAGRYALTGYSVATGVDWLDNIIDPMFGVPNDWELDGGALTASYETDQFFEALEFKKQLWDAGVFHPDSPSMQSAETAAKFISGDVVMRTDGLSWWAANQADHQDLSFGAMTPFSANGGEPINYQGAGAFSFTAIKKGLDEERVKMLLRFIDYCAAPFGSTEYFDQNFGVKGKDYTVNDKGQPELTSQGTNELGINLKYIGAPPAVLFWPKRVDDALKAQSELQKKLVPMLMEDPTLGYYSETAERSTTIAQPITDASTGYILGRNSLDDVTSAISRWKSAGGDKIREEFEQAIAEGS</sequence>
<dbReference type="RefSeq" id="WP_096801986.1">
    <property type="nucleotide sequence ID" value="NZ_CP023563.1"/>
</dbReference>
<evidence type="ECO:0000256" key="4">
    <source>
        <dbReference type="ARBA" id="ARBA00022729"/>
    </source>
</evidence>
<reference evidence="6" key="1">
    <citation type="submission" date="2017-09" db="EMBL/GenBank/DDBJ databases">
        <title>Brachybacterium sp. VM2412.</title>
        <authorList>
            <person name="Tak E.J."/>
            <person name="Bae J.-W."/>
        </authorList>
    </citation>
    <scope>NUCLEOTIDE SEQUENCE [LARGE SCALE GENOMIC DNA]</scope>
    <source>
        <strain evidence="6">VM2412</strain>
    </source>
</reference>
<dbReference type="InterPro" id="IPR050490">
    <property type="entry name" value="Bact_solute-bd_prot1"/>
</dbReference>
<evidence type="ECO:0000256" key="3">
    <source>
        <dbReference type="ARBA" id="ARBA00022448"/>
    </source>
</evidence>
<keyword evidence="3" id="KW-0813">Transport</keyword>
<comment type="subcellular location">
    <subcellularLocation>
        <location evidence="1">Cell envelope</location>
    </subcellularLocation>
</comment>
<evidence type="ECO:0000256" key="1">
    <source>
        <dbReference type="ARBA" id="ARBA00004196"/>
    </source>
</evidence>
<dbReference type="Pfam" id="PF01547">
    <property type="entry name" value="SBP_bac_1"/>
    <property type="match status" value="1"/>
</dbReference>
<evidence type="ECO:0000256" key="2">
    <source>
        <dbReference type="ARBA" id="ARBA00008520"/>
    </source>
</evidence>
<evidence type="ECO:0000313" key="6">
    <source>
        <dbReference type="Proteomes" id="UP000218165"/>
    </source>
</evidence>
<dbReference type="InterPro" id="IPR006059">
    <property type="entry name" value="SBP"/>
</dbReference>
<keyword evidence="4" id="KW-0732">Signal</keyword>
<proteinExistence type="inferred from homology"/>
<dbReference type="Gene3D" id="3.40.190.10">
    <property type="entry name" value="Periplasmic binding protein-like II"/>
    <property type="match status" value="2"/>
</dbReference>
<evidence type="ECO:0000313" key="5">
    <source>
        <dbReference type="EMBL" id="ATG50847.1"/>
    </source>
</evidence>
<protein>
    <recommendedName>
        <fullName evidence="7">ABC transporter substrate-binding protein</fullName>
    </recommendedName>
</protein>
<dbReference type="EMBL" id="CP023563">
    <property type="protein sequence ID" value="ATG50847.1"/>
    <property type="molecule type" value="Genomic_DNA"/>
</dbReference>
<dbReference type="PANTHER" id="PTHR43649">
    <property type="entry name" value="ARABINOSE-BINDING PROTEIN-RELATED"/>
    <property type="match status" value="1"/>
</dbReference>
<dbReference type="SUPFAM" id="SSF53850">
    <property type="entry name" value="Periplasmic binding protein-like II"/>
    <property type="match status" value="1"/>
</dbReference>
<dbReference type="KEGG" id="brz:CFK38_04395"/>
<organism evidence="5 6">
    <name type="scientific">Brachybacterium vulturis</name>
    <dbReference type="NCBI Taxonomy" id="2017484"/>
    <lineage>
        <taxon>Bacteria</taxon>
        <taxon>Bacillati</taxon>
        <taxon>Actinomycetota</taxon>
        <taxon>Actinomycetes</taxon>
        <taxon>Micrococcales</taxon>
        <taxon>Dermabacteraceae</taxon>
        <taxon>Brachybacterium</taxon>
    </lineage>
</organism>
<comment type="similarity">
    <text evidence="2">Belongs to the bacterial solute-binding protein 1 family.</text>
</comment>
<accession>A0A291GKW4</accession>
<dbReference type="PROSITE" id="PS51257">
    <property type="entry name" value="PROKAR_LIPOPROTEIN"/>
    <property type="match status" value="1"/>
</dbReference>
<dbReference type="PROSITE" id="PS51318">
    <property type="entry name" value="TAT"/>
    <property type="match status" value="1"/>
</dbReference>
<name>A0A291GKW4_9MICO</name>
<dbReference type="Proteomes" id="UP000218165">
    <property type="component" value="Chromosome"/>
</dbReference>
<dbReference type="InterPro" id="IPR006311">
    <property type="entry name" value="TAT_signal"/>
</dbReference>
<dbReference type="GO" id="GO:0030313">
    <property type="term" value="C:cell envelope"/>
    <property type="evidence" value="ECO:0007669"/>
    <property type="project" value="UniProtKB-SubCell"/>
</dbReference>
<dbReference type="AlphaFoldDB" id="A0A291GKW4"/>
<dbReference type="OrthoDB" id="2513152at2"/>
<dbReference type="PANTHER" id="PTHR43649:SF31">
    <property type="entry name" value="SN-GLYCEROL-3-PHOSPHATE-BINDING PERIPLASMIC PROTEIN UGPB"/>
    <property type="match status" value="1"/>
</dbReference>
<keyword evidence="6" id="KW-1185">Reference proteome</keyword>